<dbReference type="InterPro" id="IPR002347">
    <property type="entry name" value="SDR_fam"/>
</dbReference>
<evidence type="ECO:0000313" key="4">
    <source>
        <dbReference type="EMBL" id="MFD0687613.1"/>
    </source>
</evidence>
<dbReference type="Pfam" id="PF00106">
    <property type="entry name" value="adh_short"/>
    <property type="match status" value="1"/>
</dbReference>
<dbReference type="PROSITE" id="PS00061">
    <property type="entry name" value="ADH_SHORT"/>
    <property type="match status" value="1"/>
</dbReference>
<dbReference type="EC" id="1.-.-.-" evidence="4"/>
<evidence type="ECO:0000256" key="3">
    <source>
        <dbReference type="RuleBase" id="RU000363"/>
    </source>
</evidence>
<name>A0ABW2XQ82_9ACTN</name>
<dbReference type="PRINTS" id="PR00081">
    <property type="entry name" value="GDHRDH"/>
</dbReference>
<comment type="caution">
    <text evidence="4">The sequence shown here is derived from an EMBL/GenBank/DDBJ whole genome shotgun (WGS) entry which is preliminary data.</text>
</comment>
<reference evidence="5" key="1">
    <citation type="journal article" date="2019" name="Int. J. Syst. Evol. Microbiol.">
        <title>The Global Catalogue of Microorganisms (GCM) 10K type strain sequencing project: providing services to taxonomists for standard genome sequencing and annotation.</title>
        <authorList>
            <consortium name="The Broad Institute Genomics Platform"/>
            <consortium name="The Broad Institute Genome Sequencing Center for Infectious Disease"/>
            <person name="Wu L."/>
            <person name="Ma J."/>
        </authorList>
    </citation>
    <scope>NUCLEOTIDE SEQUENCE [LARGE SCALE GENOMIC DNA]</scope>
    <source>
        <strain evidence="5">JCM 9371</strain>
    </source>
</reference>
<evidence type="ECO:0000256" key="2">
    <source>
        <dbReference type="ARBA" id="ARBA00023002"/>
    </source>
</evidence>
<dbReference type="GO" id="GO:0016491">
    <property type="term" value="F:oxidoreductase activity"/>
    <property type="evidence" value="ECO:0007669"/>
    <property type="project" value="UniProtKB-KW"/>
</dbReference>
<dbReference type="Proteomes" id="UP001597063">
    <property type="component" value="Unassembled WGS sequence"/>
</dbReference>
<dbReference type="RefSeq" id="WP_131756863.1">
    <property type="nucleotide sequence ID" value="NZ_CAACUY010000022.1"/>
</dbReference>
<evidence type="ECO:0000313" key="5">
    <source>
        <dbReference type="Proteomes" id="UP001597063"/>
    </source>
</evidence>
<dbReference type="Gene3D" id="3.40.50.720">
    <property type="entry name" value="NAD(P)-binding Rossmann-like Domain"/>
    <property type="match status" value="1"/>
</dbReference>
<keyword evidence="2 4" id="KW-0560">Oxidoreductase</keyword>
<dbReference type="PIRSF" id="PIRSF000126">
    <property type="entry name" value="11-beta-HSD1"/>
    <property type="match status" value="1"/>
</dbReference>
<comment type="similarity">
    <text evidence="1 3">Belongs to the short-chain dehydrogenases/reductases (SDR) family.</text>
</comment>
<gene>
    <name evidence="4" type="ORF">ACFQZM_24175</name>
</gene>
<sequence length="270" mass="28595">MNAPSALKTAAWRRALVTGASAGIGEAFARRLAAQGADLVLVARDEARLQALADDLKAAHRIQVQVLAADLLDSQGAATVAERLAAEPEIDLLVNNAGMGSKGAFTELPLAAELRQVELNVGALVHLTHAALGAMTRRHRGTVINVSSISGLQPVPTMATYGGTKAFVTSFSEALREEVRGSGVDICVVLPGYVKTEFLDRTGNPEGFGPVPDFAWLAPDRVAADALDDARRRRMYSVAGFGYRVVAGLMGIAPRHALRRYAGLAARHHK</sequence>
<dbReference type="EMBL" id="JBHTGP010000013">
    <property type="protein sequence ID" value="MFD0687613.1"/>
    <property type="molecule type" value="Genomic_DNA"/>
</dbReference>
<dbReference type="PANTHER" id="PTHR44196">
    <property type="entry name" value="DEHYDROGENASE/REDUCTASE SDR FAMILY MEMBER 7B"/>
    <property type="match status" value="1"/>
</dbReference>
<dbReference type="InterPro" id="IPR020904">
    <property type="entry name" value="Sc_DH/Rdtase_CS"/>
</dbReference>
<organism evidence="4 5">
    <name type="scientific">Actinomadura fibrosa</name>
    <dbReference type="NCBI Taxonomy" id="111802"/>
    <lineage>
        <taxon>Bacteria</taxon>
        <taxon>Bacillati</taxon>
        <taxon>Actinomycetota</taxon>
        <taxon>Actinomycetes</taxon>
        <taxon>Streptosporangiales</taxon>
        <taxon>Thermomonosporaceae</taxon>
        <taxon>Actinomadura</taxon>
    </lineage>
</organism>
<accession>A0ABW2XQ82</accession>
<proteinExistence type="inferred from homology"/>
<evidence type="ECO:0000256" key="1">
    <source>
        <dbReference type="ARBA" id="ARBA00006484"/>
    </source>
</evidence>
<dbReference type="InterPro" id="IPR036291">
    <property type="entry name" value="NAD(P)-bd_dom_sf"/>
</dbReference>
<dbReference type="SUPFAM" id="SSF51735">
    <property type="entry name" value="NAD(P)-binding Rossmann-fold domains"/>
    <property type="match status" value="1"/>
</dbReference>
<keyword evidence="5" id="KW-1185">Reference proteome</keyword>
<protein>
    <submittedName>
        <fullName evidence="4">SDR family NAD(P)-dependent oxidoreductase</fullName>
        <ecNumber evidence="4">1.-.-.-</ecNumber>
    </submittedName>
</protein>
<dbReference type="PRINTS" id="PR00080">
    <property type="entry name" value="SDRFAMILY"/>
</dbReference>
<dbReference type="PANTHER" id="PTHR44196:SF2">
    <property type="entry name" value="SHORT-CHAIN DEHYDROGENASE-RELATED"/>
    <property type="match status" value="1"/>
</dbReference>